<dbReference type="Proteomes" id="UP000222944">
    <property type="component" value="Unassembled WGS sequence"/>
</dbReference>
<sequence length="74" mass="8633">MWGKPKKKTKLARWLFERGLEQKDLIGASGVSRNTVSRACNEKDYIPSPQVMRKLIKAIRKHDSKVDINDFWSM</sequence>
<organism evidence="3 5">
    <name type="scientific">Bacillus thuringiensis</name>
    <dbReference type="NCBI Taxonomy" id="1428"/>
    <lineage>
        <taxon>Bacteria</taxon>
        <taxon>Bacillati</taxon>
        <taxon>Bacillota</taxon>
        <taxon>Bacilli</taxon>
        <taxon>Bacillales</taxon>
        <taxon>Bacillaceae</taxon>
        <taxon>Bacillus</taxon>
        <taxon>Bacillus cereus group</taxon>
    </lineage>
</organism>
<dbReference type="EMBL" id="NVMD01000028">
    <property type="protein sequence ID" value="PED11883.1"/>
    <property type="molecule type" value="Genomic_DNA"/>
</dbReference>
<evidence type="ECO:0000313" key="5">
    <source>
        <dbReference type="Proteomes" id="UP000222944"/>
    </source>
</evidence>
<comment type="caution">
    <text evidence="3">The sequence shown here is derived from an EMBL/GenBank/DDBJ whole genome shotgun (WGS) entry which is preliminary data.</text>
</comment>
<dbReference type="Gene3D" id="1.10.260.40">
    <property type="entry name" value="lambda repressor-like DNA-binding domains"/>
    <property type="match status" value="1"/>
</dbReference>
<dbReference type="AlphaFoldDB" id="A0A9X7BUB4"/>
<reference evidence="4 5" key="1">
    <citation type="submission" date="2017-09" db="EMBL/GenBank/DDBJ databases">
        <title>Large-scale bioinformatics analysis of Bacillus genomes uncovers conserved roles of natural products in bacterial physiology.</title>
        <authorList>
            <consortium name="Agbiome Team Llc"/>
            <person name="Bleich R.M."/>
            <person name="Grubbs K.J."/>
            <person name="Santa Maria K.C."/>
            <person name="Allen S.E."/>
            <person name="Farag S."/>
            <person name="Shank E.A."/>
            <person name="Bowers A."/>
        </authorList>
    </citation>
    <scope>NUCLEOTIDE SEQUENCE [LARGE SCALE GENOMIC DNA]</scope>
    <source>
        <strain evidence="3 5">AFS058004</strain>
        <strain evidence="2 4">AFS094940</strain>
    </source>
</reference>
<name>A0A9X7BUB4_BACTU</name>
<evidence type="ECO:0000313" key="2">
    <source>
        <dbReference type="EMBL" id="PED11883.1"/>
    </source>
</evidence>
<evidence type="ECO:0000313" key="3">
    <source>
        <dbReference type="EMBL" id="PGH78599.1"/>
    </source>
</evidence>
<feature type="domain" description="HTH cro/C1-type" evidence="1">
    <location>
        <begin position="17"/>
        <end position="60"/>
    </location>
</feature>
<evidence type="ECO:0000313" key="4">
    <source>
        <dbReference type="Proteomes" id="UP000220127"/>
    </source>
</evidence>
<dbReference type="RefSeq" id="WP_097877665.1">
    <property type="nucleotide sequence ID" value="NZ_NTSD01000035.1"/>
</dbReference>
<dbReference type="EMBL" id="NUFN01000044">
    <property type="protein sequence ID" value="PGH78599.1"/>
    <property type="molecule type" value="Genomic_DNA"/>
</dbReference>
<proteinExistence type="predicted"/>
<dbReference type="InterPro" id="IPR010982">
    <property type="entry name" value="Lambda_DNA-bd_dom_sf"/>
</dbReference>
<evidence type="ECO:0000259" key="1">
    <source>
        <dbReference type="Pfam" id="PF01381"/>
    </source>
</evidence>
<dbReference type="Pfam" id="PF01381">
    <property type="entry name" value="HTH_3"/>
    <property type="match status" value="1"/>
</dbReference>
<gene>
    <name evidence="3" type="ORF">CN899_28215</name>
    <name evidence="2" type="ORF">CON01_24640</name>
</gene>
<dbReference type="SUPFAM" id="SSF47413">
    <property type="entry name" value="lambda repressor-like DNA-binding domains"/>
    <property type="match status" value="1"/>
</dbReference>
<dbReference type="Proteomes" id="UP000220127">
    <property type="component" value="Unassembled WGS sequence"/>
</dbReference>
<dbReference type="InterPro" id="IPR001387">
    <property type="entry name" value="Cro/C1-type_HTH"/>
</dbReference>
<dbReference type="GO" id="GO:0003677">
    <property type="term" value="F:DNA binding"/>
    <property type="evidence" value="ECO:0007669"/>
    <property type="project" value="InterPro"/>
</dbReference>
<accession>A0A9X7BUB4</accession>
<protein>
    <submittedName>
        <fullName evidence="3">Transcriptional regulator</fullName>
    </submittedName>
</protein>